<evidence type="ECO:0000256" key="14">
    <source>
        <dbReference type="PROSITE-ProRule" id="PRU00043"/>
    </source>
</evidence>
<comment type="subcellular location">
    <subcellularLocation>
        <location evidence="1">Cell membrane</location>
        <topology evidence="1">Single-pass type I membrane protein</topology>
    </subcellularLocation>
</comment>
<evidence type="ECO:0000313" key="19">
    <source>
        <dbReference type="EMBL" id="KAL2098180.1"/>
    </source>
</evidence>
<dbReference type="FunFam" id="2.60.40.60:FF:000020">
    <property type="entry name" value="Dachsous cadherin-related 1b"/>
    <property type="match status" value="10"/>
</dbReference>
<keyword evidence="7" id="KW-0130">Cell adhesion</keyword>
<evidence type="ECO:0000256" key="1">
    <source>
        <dbReference type="ARBA" id="ARBA00004251"/>
    </source>
</evidence>
<gene>
    <name evidence="19" type="ORF">ACEWY4_007387</name>
</gene>
<feature type="domain" description="Cadherin" evidence="18">
    <location>
        <begin position="455"/>
        <end position="559"/>
    </location>
</feature>
<feature type="domain" description="Cadherin" evidence="18">
    <location>
        <begin position="1213"/>
        <end position="1307"/>
    </location>
</feature>
<dbReference type="SUPFAM" id="SSF49313">
    <property type="entry name" value="Cadherin-like"/>
    <property type="match status" value="27"/>
</dbReference>
<dbReference type="InterPro" id="IPR002126">
    <property type="entry name" value="Cadherin-like_dom"/>
</dbReference>
<feature type="domain" description="Cadherin" evidence="18">
    <location>
        <begin position="2144"/>
        <end position="2248"/>
    </location>
</feature>
<feature type="domain" description="Cadherin" evidence="18">
    <location>
        <begin position="981"/>
        <end position="1092"/>
    </location>
</feature>
<dbReference type="FunFam" id="2.60.40.60:FF:000104">
    <property type="entry name" value="cadherin-23 isoform X1"/>
    <property type="match status" value="1"/>
</dbReference>
<feature type="transmembrane region" description="Helical" evidence="16">
    <location>
        <begin position="2903"/>
        <end position="2925"/>
    </location>
</feature>
<dbReference type="FunFam" id="2.60.40.60:FF:000255">
    <property type="entry name" value="protocadherin-23 isoform X2"/>
    <property type="match status" value="1"/>
</dbReference>
<evidence type="ECO:0000256" key="15">
    <source>
        <dbReference type="SAM" id="MobiDB-lite"/>
    </source>
</evidence>
<dbReference type="FunFam" id="2.60.40.60:FF:000140">
    <property type="entry name" value="Dachsous cadherin-related 1"/>
    <property type="match status" value="1"/>
</dbReference>
<comment type="subunit">
    <text evidence="11">Heterophilic interaction with FAT4; this interaction affects their respective protein levels.</text>
</comment>
<keyword evidence="3 16" id="KW-0812">Transmembrane</keyword>
<dbReference type="GO" id="GO:0005886">
    <property type="term" value="C:plasma membrane"/>
    <property type="evidence" value="ECO:0007669"/>
    <property type="project" value="UniProtKB-SubCell"/>
</dbReference>
<feature type="region of interest" description="Disordered" evidence="15">
    <location>
        <begin position="3029"/>
        <end position="3054"/>
    </location>
</feature>
<feature type="domain" description="Cadherin" evidence="18">
    <location>
        <begin position="36"/>
        <end position="128"/>
    </location>
</feature>
<feature type="domain" description="Cadherin" evidence="18">
    <location>
        <begin position="1932"/>
        <end position="2052"/>
    </location>
</feature>
<feature type="domain" description="Cadherin" evidence="18">
    <location>
        <begin position="356"/>
        <end position="454"/>
    </location>
</feature>
<evidence type="ECO:0000256" key="11">
    <source>
        <dbReference type="ARBA" id="ARBA00062150"/>
    </source>
</evidence>
<evidence type="ECO:0000313" key="20">
    <source>
        <dbReference type="Proteomes" id="UP001591681"/>
    </source>
</evidence>
<evidence type="ECO:0000256" key="10">
    <source>
        <dbReference type="ARBA" id="ARBA00023180"/>
    </source>
</evidence>
<dbReference type="PRINTS" id="PR00205">
    <property type="entry name" value="CADHERIN"/>
</dbReference>
<comment type="caution">
    <text evidence="19">The sequence shown here is derived from an EMBL/GenBank/DDBJ whole genome shotgun (WGS) entry which is preliminary data.</text>
</comment>
<dbReference type="FunFam" id="2.60.40.60:FF:000263">
    <property type="entry name" value="LOW QUALITY PROTEIN: protocadherin-23"/>
    <property type="match status" value="1"/>
</dbReference>
<dbReference type="FunFam" id="2.60.40.60:FF:000035">
    <property type="entry name" value="Protocadherin Fat 3"/>
    <property type="match status" value="1"/>
</dbReference>
<dbReference type="FunFam" id="2.60.40.60:FF:000181">
    <property type="entry name" value="Predicted protein"/>
    <property type="match status" value="1"/>
</dbReference>
<feature type="domain" description="Cadherin" evidence="18">
    <location>
        <begin position="1724"/>
        <end position="1826"/>
    </location>
</feature>
<feature type="domain" description="Cadherin" evidence="18">
    <location>
        <begin position="129"/>
        <end position="237"/>
    </location>
</feature>
<dbReference type="PANTHER" id="PTHR24026:SF126">
    <property type="entry name" value="PROTOCADHERIN FAT 4"/>
    <property type="match status" value="1"/>
</dbReference>
<dbReference type="SMART" id="SM00112">
    <property type="entry name" value="CA"/>
    <property type="match status" value="27"/>
</dbReference>
<feature type="domain" description="Cadherin" evidence="18">
    <location>
        <begin position="560"/>
        <end position="667"/>
    </location>
</feature>
<evidence type="ECO:0000256" key="8">
    <source>
        <dbReference type="ARBA" id="ARBA00022989"/>
    </source>
</evidence>
<sequence>MWSSKATSHLGIFCHLFVVCLLCGQSYAHVFNLSLSVEEGLPARTVVGDIRAGLPQNIQTSGFFISESRESYVFRDLEIDGETGIISTAVVLDREKRDRYDFVAATLTGEVIKVTIIVKDVNDHSPVFPSPIVFLNVSELSPTGTRFELDGARDQDEGDLGTQGYRITDSGMLELFRVEERSASGSVDLILLDKLDRESRDFYNITIEAFDGGIPQKTGRLQVHINVIDENDNPPVFNQTEYKVFVWENIPPFTPVCQVYATDIDLGANALVTYEINRRQSDPNEYFIIDENTGVISVNRPLDHEMQSFYELIVRAWDGGTHPESSSTFVGIRVLDINDNSPTISFLFLSASGQPEVSESASSGEYIARISVTDPDLGEGNTVYVDLQGGDGKFFLKQTDDFLYALCVAGQLDREDVDLYELRVIAADVGVPPLQTERTFLVRVSDVNDNAPVFELEYYVAHILEDAEPGSTLMQVRAQDADEGSNSDLLYSILESKWDNLIQIDAQSGLITTTKALDREREVEMHFLVVAVDGGSPPLSSTATVTVYIEDINDNKPVFNQQLYNVSIQEHIALGSCFLQVTAKDADGGEFGVVRYSLSDGFDREDQRPLFHINPVTGEICVDQDIDHDSGLVAYDLQVKASDQGGLSSQAYVHIEVEDLNDNMPVFNPENYTTSISGHTQPGTEILNVIATDRDSGLNGEITYELQAGDSSSLFSVDRTSGAVYLNSALSHLGSASVKFSISAQDGGGQVSAQPANITVHILHSAQAPAMFQRSHYSFSVSEDTPMGTTVGMVQALNPANSVESITYRISSGDLQGLFSVDAQTGVITTRQLLDHESLPYALLTIQSHSGTSPMYSSTQVNITITDINDNPPTFPRPFDSITISQNTLPGTLLFIAHAHDGDSGANGRIRYSLRSGGKLFTIDPVLGTLWLNGSLSRDQQALHTVEILAEDEGLPVLSSRLTLAVEVDQSSAAEDTLAFETLVYQVEIGENAQRDTRVIQVRAHMSPQGRAASTSSNRSLTYTLESLSSSPPFLIHPESGWMFLSDRLDYEVTPVYRFRVRASAGNGETEISATATVVIMVLDENDNAPVFSRNDYFFTVQEGPAPLGLIGTVKSTDRDSGKNSQLSYILLSDGKHFRINSKTGEIINWVALDREQQTHHTLKVMVTDQGHPHLNATATVHILVKDVNDNPPQFTHLPSGKDLTLQVWPGLPAGSVITSMFAKDLDAGENGTVTFSLKMDVGHFEIDRHSGDIRTTTQFSLSPQPHYTLTVVAKDNGPSPLEEKAIIHLQILNVARARSELGIKHFSVREDAKLGSIIGSLGVPRAPTGQVRYSIAEGDGSLHFGVDASSGNLYVAQPLDYEATQRYSLSVQVEALPSINTSMLVVVAVRDVNDHSPWFPGADPVLSFGIREDVPVGTVVYAFNARDADGSRRYSALRYSISFDPSTAQEELPFQVHASTGVLTTIMPLDREHCHMYYITLTVTDQPEKTDSQKQASVTAQVFLLDVNDNSPMFISADTIHVAEDMEVGSFVHHVIARDMDEGRNGQVTYSLLSGSEEGLFLLKKTGLLYLASSLDYETKAVHTLTVLASDQGLPSLSSTQTLTVAVGDVNDQAPQFQQSVYNASVSENREPGEHVITVSAFDGDSAENAAIYYSLLPGPGYDLFSINSHTGEIRTSAHLDRELHQAFTLRVQGRDSGLHSLSGTATVLCSVLDENDNAPEFMQPSVHITILENLPPGVIHTAQASDPDSGPNGTITYTLYVDETGSFEINPSTGALSVTQTLDREECENYTLLITATDHGPEPQRSTTKLHITLLDENDHSPAFTRKSYRAVISEALPVGSEVLRLSARDPDLGPNGEVTFSLAEDSLGAFSVGSSTGIIRTGRLLDRETRSQYSFRAVATDNCSQGPRSSVAMVTVQVEDVNDNSPICVDEPVRGSVTLGMAKGKTVAIVMAQDPDQGLNGTVVFSLTEGGEGDEGGRGAFEIGRTSGEVRMMTPLPDGASGTRVLHVQAADQGQPPLTSTCLVLLHLNGEENGLRFTEQIYEVAIPENSKTGSWVANVVAHDQTTDGGAIIYSIFNGNENDAFAINPLTGDITIKDQSCLDYESDKRIHLVVLAENGQQTTYARVTVNLKDVNDNTPAFKQAYYRTAVWEGQIHNTYVMQAFATDADSGVNGQLDYSIVSGNHNNAFIIDSMRGILATNTVLDREIISSYKLVLQAADRGSPPLTGNCTVRIQVVDVNDNSPAIPPMEPVVIAENLPPGYVVTQITANDVDLSSTVTYQFLGDTAHYGSFAIDRYTGVITMTHSLDHEEVTEYVLRVQASDSVHHTEADIHIHVVDVNDNTPVFSQESYQVTLPELTLSDTFVMAVSATDRDSGLNGKISYRLLSSPLKGFYIDAQNGSVFTNKPLKYVNDGSMIQLLIEAHDSGDPVLSSVTSVDITVLDANDHAPYFLQNAYQVASPENTPLGSTLLTLMATDEDFSEENSFLDYSISGGNEDRCFCMEIITIRLEDQLRAVAHLVLCNPLDRETTEAYSLTVTVSDRGVPPLNSSATVSVSVLDVNDHSPVFGSTEYHVQVRENSLPGTVIVQVSAHDPDEGVNGMIKYEIISGNSKGYMKLDPLTGILEANHTLDYEEESKYILTIQASDGDVQGNRQISFTVIFVSVLDENDNSPYFTHPTINCSVLENQPAFTPVCVVLAVDQDAGPFGRITYSILSSCFMDYGSGNPDKKEAFAIDPLTGDIHTRQTFDYERESEYCFVVEARDRGDQAATVRVQVDIEGMDEFSPVFTQKQYRFLLPENSRLGQALGQVVAMDHDGGLDGMVEYSLAEPSPFFSVNKTTGAVYISGPVYRRRGSSATESTVELRVLANSPKFDSRSSSCMVFVNISSSAEALTGLSLSVQMVSLSAALTVFLLLLISFAALVLRYKTKEATLKKAACIAANLNNGTGTFGQKGGSHQNGINLHDMRSQIHAKLEVSHPLQMSDTSLRGSAEGETAEDQEIKMITEYPCNRKPELALSDKGFQIPDSGLARDSDQFSCQSENRELPTASSSFPVSLGTGMASAESLHNFKEEGGGEAMLPRVLNIRDMEETMRGYNPLMDSQATLDGSLASLTSVEEEHKGSYSWDYLLNWEPRFQPLASVFTDIGSLPDEEAAGHSSASELASLMCPPPLITAVAQPGIRAIPPRMPAKMPTLGRRPSYPKYAYSPLGRNTGLSPAAMTPCFSPSLSLLTMRTPNASPVVSETGIVGHTKITPLPGSIICEGEIQV</sequence>
<dbReference type="PANTHER" id="PTHR24026">
    <property type="entry name" value="FAT ATYPICAL CADHERIN-RELATED"/>
    <property type="match status" value="1"/>
</dbReference>
<feature type="signal peptide" evidence="17">
    <location>
        <begin position="1"/>
        <end position="28"/>
    </location>
</feature>
<feature type="domain" description="Cadherin" evidence="18">
    <location>
        <begin position="1301"/>
        <end position="1400"/>
    </location>
</feature>
<keyword evidence="10" id="KW-0325">Glycoprotein</keyword>
<keyword evidence="2" id="KW-1003">Cell membrane</keyword>
<proteinExistence type="predicted"/>
<feature type="domain" description="Cadherin" evidence="18">
    <location>
        <begin position="668"/>
        <end position="772"/>
    </location>
</feature>
<keyword evidence="8 16" id="KW-1133">Transmembrane helix</keyword>
<dbReference type="FunFam" id="2.60.40.60:FF:000080">
    <property type="entry name" value="FAT atypical cadherin 1"/>
    <property type="match status" value="1"/>
</dbReference>
<feature type="domain" description="Cadherin" evidence="18">
    <location>
        <begin position="773"/>
        <end position="875"/>
    </location>
</feature>
<dbReference type="GO" id="GO:0007155">
    <property type="term" value="P:cell adhesion"/>
    <property type="evidence" value="ECO:0007669"/>
    <property type="project" value="UniProtKB-KW"/>
</dbReference>
<dbReference type="PROSITE" id="PS00232">
    <property type="entry name" value="CADHERIN_1"/>
    <property type="match status" value="13"/>
</dbReference>
<dbReference type="Proteomes" id="UP001591681">
    <property type="component" value="Unassembled WGS sequence"/>
</dbReference>
<evidence type="ECO:0000256" key="2">
    <source>
        <dbReference type="ARBA" id="ARBA00022475"/>
    </source>
</evidence>
<feature type="domain" description="Cadherin" evidence="18">
    <location>
        <begin position="1827"/>
        <end position="1931"/>
    </location>
</feature>
<feature type="domain" description="Cadherin" evidence="18">
    <location>
        <begin position="1403"/>
        <end position="1515"/>
    </location>
</feature>
<feature type="domain" description="Cadherin" evidence="18">
    <location>
        <begin position="2349"/>
        <end position="2453"/>
    </location>
</feature>
<dbReference type="GO" id="GO:0005509">
    <property type="term" value="F:calcium ion binding"/>
    <property type="evidence" value="ECO:0007669"/>
    <property type="project" value="UniProtKB-UniRule"/>
</dbReference>
<dbReference type="FunFam" id="2.60.40.60:FF:000226">
    <property type="entry name" value="Dachsous, isoform B"/>
    <property type="match status" value="1"/>
</dbReference>
<accession>A0ABD1KGF6</accession>
<feature type="domain" description="Cadherin" evidence="18">
    <location>
        <begin position="2041"/>
        <end position="2143"/>
    </location>
</feature>
<dbReference type="FunFam" id="2.60.40.60:FF:000211">
    <property type="entry name" value="Dachsous cadherin-related 2"/>
    <property type="match status" value="1"/>
</dbReference>
<evidence type="ECO:0000256" key="17">
    <source>
        <dbReference type="SAM" id="SignalP"/>
    </source>
</evidence>
<dbReference type="FunFam" id="2.60.40.60:FF:000153">
    <property type="entry name" value="Dachsous cadherin-related 2"/>
    <property type="match status" value="1"/>
</dbReference>
<feature type="domain" description="Cadherin" evidence="18">
    <location>
        <begin position="2677"/>
        <end position="2789"/>
    </location>
</feature>
<organism evidence="19 20">
    <name type="scientific">Coilia grayii</name>
    <name type="common">Gray's grenadier anchovy</name>
    <dbReference type="NCBI Taxonomy" id="363190"/>
    <lineage>
        <taxon>Eukaryota</taxon>
        <taxon>Metazoa</taxon>
        <taxon>Chordata</taxon>
        <taxon>Craniata</taxon>
        <taxon>Vertebrata</taxon>
        <taxon>Euteleostomi</taxon>
        <taxon>Actinopterygii</taxon>
        <taxon>Neopterygii</taxon>
        <taxon>Teleostei</taxon>
        <taxon>Clupei</taxon>
        <taxon>Clupeiformes</taxon>
        <taxon>Clupeoidei</taxon>
        <taxon>Engraulidae</taxon>
        <taxon>Coilinae</taxon>
        <taxon>Coilia</taxon>
    </lineage>
</organism>
<evidence type="ECO:0000256" key="12">
    <source>
        <dbReference type="ARBA" id="ARBA00072299"/>
    </source>
</evidence>
<evidence type="ECO:0000256" key="5">
    <source>
        <dbReference type="ARBA" id="ARBA00022737"/>
    </source>
</evidence>
<dbReference type="GO" id="GO:0016477">
    <property type="term" value="P:cell migration"/>
    <property type="evidence" value="ECO:0007669"/>
    <property type="project" value="UniProtKB-ARBA"/>
</dbReference>
<keyword evidence="4 17" id="KW-0732">Signal</keyword>
<keyword evidence="9 16" id="KW-0472">Membrane</keyword>
<dbReference type="EMBL" id="JBHFQA010000006">
    <property type="protein sequence ID" value="KAL2098180.1"/>
    <property type="molecule type" value="Genomic_DNA"/>
</dbReference>
<dbReference type="InterPro" id="IPR020894">
    <property type="entry name" value="Cadherin_CS"/>
</dbReference>
<dbReference type="GO" id="GO:0003183">
    <property type="term" value="P:mitral valve morphogenesis"/>
    <property type="evidence" value="ECO:0007669"/>
    <property type="project" value="UniProtKB-ARBA"/>
</dbReference>
<dbReference type="FunFam" id="2.60.40.60:FF:000007">
    <property type="entry name" value="Protocadherin alpha 2"/>
    <property type="match status" value="1"/>
</dbReference>
<feature type="domain" description="Cadherin" evidence="18">
    <location>
        <begin position="238"/>
        <end position="344"/>
    </location>
</feature>
<feature type="domain" description="Cadherin" evidence="18">
    <location>
        <begin position="876"/>
        <end position="980"/>
    </location>
</feature>
<feature type="chain" id="PRO_5044886793" description="Protocadherin-16" evidence="17">
    <location>
        <begin position="29"/>
        <end position="3268"/>
    </location>
</feature>
<evidence type="ECO:0000259" key="18">
    <source>
        <dbReference type="PROSITE" id="PS50268"/>
    </source>
</evidence>
<evidence type="ECO:0000256" key="4">
    <source>
        <dbReference type="ARBA" id="ARBA00022729"/>
    </source>
</evidence>
<evidence type="ECO:0000256" key="7">
    <source>
        <dbReference type="ARBA" id="ARBA00022889"/>
    </source>
</evidence>
<keyword evidence="20" id="KW-1185">Reference proteome</keyword>
<feature type="domain" description="Cadherin" evidence="18">
    <location>
        <begin position="2790"/>
        <end position="2897"/>
    </location>
</feature>
<dbReference type="FunFam" id="2.60.40.60:FF:000102">
    <property type="entry name" value="Dachsous cadherin-related 1b"/>
    <property type="match status" value="1"/>
</dbReference>
<keyword evidence="6 14" id="KW-0106">Calcium</keyword>
<reference evidence="19 20" key="1">
    <citation type="submission" date="2024-09" db="EMBL/GenBank/DDBJ databases">
        <title>A chromosome-level genome assembly of Gray's grenadier anchovy, Coilia grayii.</title>
        <authorList>
            <person name="Fu Z."/>
        </authorList>
    </citation>
    <scope>NUCLEOTIDE SEQUENCE [LARGE SCALE GENOMIC DNA]</scope>
    <source>
        <strain evidence="19">G4</strain>
        <tissue evidence="19">Muscle</tissue>
    </source>
</reference>
<feature type="domain" description="Cadherin" evidence="18">
    <location>
        <begin position="1515"/>
        <end position="1618"/>
    </location>
</feature>
<dbReference type="FunFam" id="2.60.40.60:FF:000116">
    <property type="entry name" value="Dachsous cadherin-related 2"/>
    <property type="match status" value="1"/>
</dbReference>
<evidence type="ECO:0000256" key="6">
    <source>
        <dbReference type="ARBA" id="ARBA00022837"/>
    </source>
</evidence>
<name>A0ABD1KGF6_9TELE</name>
<feature type="domain" description="Cadherin" evidence="18">
    <location>
        <begin position="2454"/>
        <end position="2569"/>
    </location>
</feature>
<dbReference type="Gene3D" id="2.60.40.60">
    <property type="entry name" value="Cadherins"/>
    <property type="match status" value="27"/>
</dbReference>
<protein>
    <recommendedName>
        <fullName evidence="12">Protocadherin-16</fullName>
    </recommendedName>
    <alternativeName>
        <fullName evidence="13">Protein dachsous homolog 1</fullName>
    </alternativeName>
</protein>
<evidence type="ECO:0000256" key="3">
    <source>
        <dbReference type="ARBA" id="ARBA00022692"/>
    </source>
</evidence>
<feature type="domain" description="Cadherin" evidence="18">
    <location>
        <begin position="1093"/>
        <end position="1195"/>
    </location>
</feature>
<dbReference type="Pfam" id="PF00028">
    <property type="entry name" value="Cadherin"/>
    <property type="match status" value="26"/>
</dbReference>
<dbReference type="InterPro" id="IPR015919">
    <property type="entry name" value="Cadherin-like_sf"/>
</dbReference>
<keyword evidence="5" id="KW-0677">Repeat</keyword>
<evidence type="ECO:0000256" key="16">
    <source>
        <dbReference type="SAM" id="Phobius"/>
    </source>
</evidence>
<dbReference type="GO" id="GO:0007163">
    <property type="term" value="P:establishment or maintenance of cell polarity"/>
    <property type="evidence" value="ECO:0007669"/>
    <property type="project" value="UniProtKB-ARBA"/>
</dbReference>
<feature type="domain" description="Cadherin" evidence="18">
    <location>
        <begin position="1619"/>
        <end position="1723"/>
    </location>
</feature>
<dbReference type="PROSITE" id="PS50268">
    <property type="entry name" value="CADHERIN_2"/>
    <property type="match status" value="27"/>
</dbReference>
<evidence type="ECO:0000256" key="13">
    <source>
        <dbReference type="ARBA" id="ARBA00079083"/>
    </source>
</evidence>
<dbReference type="CDD" id="cd11304">
    <property type="entry name" value="Cadherin_repeat"/>
    <property type="match status" value="27"/>
</dbReference>
<feature type="domain" description="Cadherin" evidence="18">
    <location>
        <begin position="2570"/>
        <end position="2676"/>
    </location>
</feature>
<feature type="domain" description="Cadherin" evidence="18">
    <location>
        <begin position="2248"/>
        <end position="2348"/>
    </location>
</feature>
<evidence type="ECO:0000256" key="9">
    <source>
        <dbReference type="ARBA" id="ARBA00023136"/>
    </source>
</evidence>